<proteinExistence type="predicted"/>
<evidence type="ECO:0000256" key="4">
    <source>
        <dbReference type="ARBA" id="ARBA00023163"/>
    </source>
</evidence>
<dbReference type="InterPro" id="IPR036638">
    <property type="entry name" value="HLH_DNA-bd_sf"/>
</dbReference>
<dbReference type="GO" id="GO:0046983">
    <property type="term" value="F:protein dimerization activity"/>
    <property type="evidence" value="ECO:0007669"/>
    <property type="project" value="InterPro"/>
</dbReference>
<feature type="region of interest" description="Disordered" evidence="7">
    <location>
        <begin position="536"/>
        <end position="558"/>
    </location>
</feature>
<dbReference type="Proteomes" id="UP000011668">
    <property type="component" value="Unassembled WGS sequence"/>
</dbReference>
<dbReference type="GO" id="GO:0005634">
    <property type="term" value="C:nucleus"/>
    <property type="evidence" value="ECO:0007669"/>
    <property type="project" value="UniProtKB-SubCell"/>
</dbReference>
<dbReference type="PROSITE" id="PS50888">
    <property type="entry name" value="BHLH"/>
    <property type="match status" value="1"/>
</dbReference>
<keyword evidence="3" id="KW-0238">DNA-binding</keyword>
<comment type="caution">
    <text evidence="9">The sequence shown here is derived from an EMBL/GenBank/DDBJ whole genome shotgun (WGS) entry which is preliminary data.</text>
</comment>
<dbReference type="AlphaFoldDB" id="L8WXK2"/>
<dbReference type="HOGENOM" id="CLU_017976_0_0_1"/>
<keyword evidence="6" id="KW-0175">Coiled coil</keyword>
<keyword evidence="4" id="KW-0804">Transcription</keyword>
<keyword evidence="5" id="KW-0539">Nucleus</keyword>
<sequence>MNSSNPLEMSRQADEMPDLNLDFPNFDLFVATGDPNNAASNQMQMDSLSGPHSTHPSPMLNPIPDHTQGYSTPQMVGNAEIARLQHHIEQQRRLNELNQLQNRILQQQLEIMGCPPPTPHVPVGYQGLITPGGVHQFAWPVVYDPNLVSSALGNHADLYRSLLSPAMTPHLMGVTSHPSPFPQTHHGTPTDFLSPLTSPAIQPSPNPHLSFGQGTASAIPSPAQKSFPPLPSPSFGPSRSKRSATSDVEAVRKRASPLVKPTPPSKAATSAKRTPRTRPRGDSVVQPRASPLPSPHPSGTIEPVGDLPNSTPSPVDLSATFSMPPPAVPIARSSPGQEVDTIMEQPESADATPAASTNGSPSLAPVTPASLMNLGHNATQPTGLRHGPDGPQLGTSDLPSETASASRDATTSSKKDKTKEANHVFKVPKGKVAIPKAGTSVRQSPAILPMISPAIKSGLTAEAIAHLSTKSNYQNTLEGRAVALGINPSSSNSSYGPDGRKTSHKAAEQKRRDSLKAGFDDLRLLLPPITLSACAELDPGAAPPRGPPRNVPGGEDNPNRAVSKLALLRFSNEWIVKLGRRVERRDSAIEELKKEIQMLREQLGPNADLPPGCDLDANIDAIEEDNEENKSARMASRPTEKLKSQVAAIAEHDEEDGEEPPLTFPPPAIQSKMSTPRHPLSVVFLLHIAVEAPFALQNLYWCLQGIWAGHSLPFIQLTNTTLVLLKLYSALLLASCLASLLCFNLPEFLPGKRAFALQLLAYHSIAATVLFQTQCFDYSREDMGGPSWGGQRSSWPLVAGKIRSSMVTHGLTRNDSSSRSGTPER</sequence>
<protein>
    <submittedName>
        <fullName evidence="9">HLH domain-containing protein</fullName>
    </submittedName>
</protein>
<dbReference type="GO" id="GO:0000981">
    <property type="term" value="F:DNA-binding transcription factor activity, RNA polymerase II-specific"/>
    <property type="evidence" value="ECO:0007669"/>
    <property type="project" value="TreeGrafter"/>
</dbReference>
<evidence type="ECO:0000256" key="6">
    <source>
        <dbReference type="SAM" id="Coils"/>
    </source>
</evidence>
<evidence type="ECO:0000256" key="1">
    <source>
        <dbReference type="ARBA" id="ARBA00004123"/>
    </source>
</evidence>
<feature type="region of interest" description="Disordered" evidence="7">
    <location>
        <begin position="485"/>
        <end position="512"/>
    </location>
</feature>
<evidence type="ECO:0000259" key="8">
    <source>
        <dbReference type="PROSITE" id="PS50888"/>
    </source>
</evidence>
<dbReference type="OrthoDB" id="5344169at2759"/>
<dbReference type="InterPro" id="IPR052207">
    <property type="entry name" value="Max-like/E-box_TFs"/>
</dbReference>
<keyword evidence="2" id="KW-0805">Transcription regulation</keyword>
<gene>
    <name evidence="9" type="ORF">AG1IA_04447</name>
</gene>
<accession>L8WXK2</accession>
<evidence type="ECO:0000256" key="5">
    <source>
        <dbReference type="ARBA" id="ARBA00023242"/>
    </source>
</evidence>
<evidence type="ECO:0000256" key="2">
    <source>
        <dbReference type="ARBA" id="ARBA00023015"/>
    </source>
</evidence>
<dbReference type="InterPro" id="IPR011598">
    <property type="entry name" value="bHLH_dom"/>
</dbReference>
<keyword evidence="10" id="KW-1185">Reference proteome</keyword>
<evidence type="ECO:0000256" key="3">
    <source>
        <dbReference type="ARBA" id="ARBA00023125"/>
    </source>
</evidence>
<dbReference type="GO" id="GO:0000978">
    <property type="term" value="F:RNA polymerase II cis-regulatory region sequence-specific DNA binding"/>
    <property type="evidence" value="ECO:0007669"/>
    <property type="project" value="TreeGrafter"/>
</dbReference>
<comment type="subcellular location">
    <subcellularLocation>
        <location evidence="1">Nucleus</location>
    </subcellularLocation>
</comment>
<feature type="compositionally biased region" description="Pro residues" evidence="7">
    <location>
        <begin position="541"/>
        <end position="550"/>
    </location>
</feature>
<feature type="coiled-coil region" evidence="6">
    <location>
        <begin position="575"/>
        <end position="602"/>
    </location>
</feature>
<organism evidence="9 10">
    <name type="scientific">Thanatephorus cucumeris (strain AG1-IA)</name>
    <name type="common">Rice sheath blight fungus</name>
    <name type="synonym">Rhizoctonia solani</name>
    <dbReference type="NCBI Taxonomy" id="983506"/>
    <lineage>
        <taxon>Eukaryota</taxon>
        <taxon>Fungi</taxon>
        <taxon>Dikarya</taxon>
        <taxon>Basidiomycota</taxon>
        <taxon>Agaricomycotina</taxon>
        <taxon>Agaricomycetes</taxon>
        <taxon>Cantharellales</taxon>
        <taxon>Ceratobasidiaceae</taxon>
        <taxon>Rhizoctonia</taxon>
        <taxon>Rhizoctonia solani AG-1</taxon>
    </lineage>
</organism>
<dbReference type="Pfam" id="PF00010">
    <property type="entry name" value="HLH"/>
    <property type="match status" value="1"/>
</dbReference>
<feature type="domain" description="BHLH" evidence="8">
    <location>
        <begin position="499"/>
        <end position="578"/>
    </location>
</feature>
<feature type="region of interest" description="Disordered" evidence="7">
    <location>
        <begin position="174"/>
        <end position="424"/>
    </location>
</feature>
<reference evidence="9 10" key="1">
    <citation type="journal article" date="2013" name="Nat. Commun.">
        <title>The evolution and pathogenic mechanisms of the rice sheath blight pathogen.</title>
        <authorList>
            <person name="Zheng A."/>
            <person name="Lin R."/>
            <person name="Xu L."/>
            <person name="Qin P."/>
            <person name="Tang C."/>
            <person name="Ai P."/>
            <person name="Zhang D."/>
            <person name="Liu Y."/>
            <person name="Sun Z."/>
            <person name="Feng H."/>
            <person name="Wang Y."/>
            <person name="Chen Y."/>
            <person name="Liang X."/>
            <person name="Fu R."/>
            <person name="Li Q."/>
            <person name="Zhang J."/>
            <person name="Yu X."/>
            <person name="Xie Z."/>
            <person name="Ding L."/>
            <person name="Guan P."/>
            <person name="Tang J."/>
            <person name="Liang Y."/>
            <person name="Wang S."/>
            <person name="Deng Q."/>
            <person name="Li S."/>
            <person name="Zhu J."/>
            <person name="Wang L."/>
            <person name="Liu H."/>
            <person name="Li P."/>
        </authorList>
    </citation>
    <scope>NUCLEOTIDE SEQUENCE [LARGE SCALE GENOMIC DNA]</scope>
    <source>
        <strain evidence="10">AG-1 IA</strain>
    </source>
</reference>
<feature type="region of interest" description="Disordered" evidence="7">
    <location>
        <begin position="645"/>
        <end position="670"/>
    </location>
</feature>
<dbReference type="OMA" id="NKSARMA"/>
<dbReference type="SMART" id="SM00353">
    <property type="entry name" value="HLH"/>
    <property type="match status" value="1"/>
</dbReference>
<feature type="compositionally biased region" description="Polar residues" evidence="7">
    <location>
        <begin position="34"/>
        <end position="56"/>
    </location>
</feature>
<evidence type="ECO:0000313" key="10">
    <source>
        <dbReference type="Proteomes" id="UP000011668"/>
    </source>
</evidence>
<name>L8WXK2_THACA</name>
<feature type="compositionally biased region" description="Basic and acidic residues" evidence="7">
    <location>
        <begin position="413"/>
        <end position="423"/>
    </location>
</feature>
<dbReference type="SUPFAM" id="SSF47459">
    <property type="entry name" value="HLH, helix-loop-helix DNA-binding domain"/>
    <property type="match status" value="1"/>
</dbReference>
<evidence type="ECO:0000256" key="7">
    <source>
        <dbReference type="SAM" id="MobiDB-lite"/>
    </source>
</evidence>
<dbReference type="PANTHER" id="PTHR15741:SF38">
    <property type="entry name" value="BHLH DOMAIN-CONTAINING PROTEIN"/>
    <property type="match status" value="1"/>
</dbReference>
<dbReference type="PANTHER" id="PTHR15741">
    <property type="entry name" value="BASIC HELIX-LOOP-HELIX ZIP TRANSCRIPTION FACTOR"/>
    <property type="match status" value="1"/>
</dbReference>
<dbReference type="STRING" id="983506.L8WXK2"/>
<dbReference type="EMBL" id="AFRT01001044">
    <property type="protein sequence ID" value="ELU41513.1"/>
    <property type="molecule type" value="Genomic_DNA"/>
</dbReference>
<feature type="compositionally biased region" description="Basic and acidic residues" evidence="7">
    <location>
        <begin position="498"/>
        <end position="512"/>
    </location>
</feature>
<evidence type="ECO:0000313" key="9">
    <source>
        <dbReference type="EMBL" id="ELU41513.1"/>
    </source>
</evidence>
<dbReference type="Gene3D" id="4.10.280.10">
    <property type="entry name" value="Helix-loop-helix DNA-binding domain"/>
    <property type="match status" value="1"/>
</dbReference>
<feature type="region of interest" description="Disordered" evidence="7">
    <location>
        <begin position="33"/>
        <end position="73"/>
    </location>
</feature>
<feature type="compositionally biased region" description="Low complexity" evidence="7">
    <location>
        <begin position="400"/>
        <end position="412"/>
    </location>
</feature>